<dbReference type="PANTHER" id="PTHR12112">
    <property type="entry name" value="BNIP - RELATED"/>
    <property type="match status" value="1"/>
</dbReference>
<feature type="domain" description="DHHA2" evidence="6">
    <location>
        <begin position="318"/>
        <end position="460"/>
    </location>
</feature>
<dbReference type="InterPro" id="IPR038222">
    <property type="entry name" value="DHHA2_dom_sf"/>
</dbReference>
<dbReference type="Gene3D" id="3.10.310.20">
    <property type="entry name" value="DHHA2 domain"/>
    <property type="match status" value="1"/>
</dbReference>
<dbReference type="Gene3D" id="3.90.1640.10">
    <property type="entry name" value="inorganic pyrophosphatase (n-terminal core)"/>
    <property type="match status" value="1"/>
</dbReference>
<keyword evidence="2" id="KW-0479">Metal-binding</keyword>
<accession>A0A9W6YWL4</accession>
<dbReference type="GO" id="GO:0004309">
    <property type="term" value="F:exopolyphosphatase activity"/>
    <property type="evidence" value="ECO:0007669"/>
    <property type="project" value="TreeGrafter"/>
</dbReference>
<dbReference type="Pfam" id="PF02833">
    <property type="entry name" value="DHHA2"/>
    <property type="match status" value="1"/>
</dbReference>
<keyword evidence="3" id="KW-0378">Hydrolase</keyword>
<evidence type="ECO:0000256" key="5">
    <source>
        <dbReference type="SAM" id="SignalP"/>
    </source>
</evidence>
<protein>
    <submittedName>
        <fullName evidence="7">Unnamed protein product</fullName>
    </submittedName>
</protein>
<dbReference type="Proteomes" id="UP001165063">
    <property type="component" value="Unassembled WGS sequence"/>
</dbReference>
<keyword evidence="5" id="KW-0732">Signal</keyword>
<dbReference type="SUPFAM" id="SSF64182">
    <property type="entry name" value="DHH phosphoesterases"/>
    <property type="match status" value="1"/>
</dbReference>
<dbReference type="SMART" id="SM01131">
    <property type="entry name" value="DHHA2"/>
    <property type="match status" value="1"/>
</dbReference>
<feature type="signal peptide" evidence="5">
    <location>
        <begin position="1"/>
        <end position="19"/>
    </location>
</feature>
<keyword evidence="8" id="KW-1185">Reference proteome</keyword>
<dbReference type="EMBL" id="BSXU01000802">
    <property type="protein sequence ID" value="GMG21805.1"/>
    <property type="molecule type" value="Genomic_DNA"/>
</dbReference>
<evidence type="ECO:0000256" key="2">
    <source>
        <dbReference type="ARBA" id="ARBA00022723"/>
    </source>
</evidence>
<gene>
    <name evidence="7" type="ORF">Amon01_000226300</name>
</gene>
<proteinExistence type="predicted"/>
<name>A0A9W6YWL4_AMBMO</name>
<evidence type="ECO:0000256" key="3">
    <source>
        <dbReference type="ARBA" id="ARBA00022801"/>
    </source>
</evidence>
<dbReference type="InterPro" id="IPR038763">
    <property type="entry name" value="DHH_sf"/>
</dbReference>
<keyword evidence="4" id="KW-0464">Manganese</keyword>
<reference evidence="7" key="1">
    <citation type="submission" date="2023-04" db="EMBL/GenBank/DDBJ databases">
        <title>Ambrosiozyma monospora NBRC 1965.</title>
        <authorList>
            <person name="Ichikawa N."/>
            <person name="Sato H."/>
            <person name="Tonouchi N."/>
        </authorList>
    </citation>
    <scope>NUCLEOTIDE SEQUENCE</scope>
    <source>
        <strain evidence="7">NBRC 1965</strain>
    </source>
</reference>
<dbReference type="GO" id="GO:0046872">
    <property type="term" value="F:metal ion binding"/>
    <property type="evidence" value="ECO:0007669"/>
    <property type="project" value="UniProtKB-KW"/>
</dbReference>
<dbReference type="InterPro" id="IPR004097">
    <property type="entry name" value="DHHA2"/>
</dbReference>
<evidence type="ECO:0000313" key="8">
    <source>
        <dbReference type="Proteomes" id="UP001165063"/>
    </source>
</evidence>
<evidence type="ECO:0000259" key="6">
    <source>
        <dbReference type="SMART" id="SM01131"/>
    </source>
</evidence>
<evidence type="ECO:0000256" key="4">
    <source>
        <dbReference type="ARBA" id="ARBA00023211"/>
    </source>
</evidence>
<comment type="cofactor">
    <cofactor evidence="1">
        <name>Mn(2+)</name>
        <dbReference type="ChEBI" id="CHEBI:29035"/>
    </cofactor>
</comment>
<dbReference type="InterPro" id="IPR001667">
    <property type="entry name" value="DDH_dom"/>
</dbReference>
<dbReference type="OrthoDB" id="374045at2759"/>
<dbReference type="PANTHER" id="PTHR12112:SF39">
    <property type="entry name" value="EG:152A3.5 PROTEIN (FBGN0003116_PN PROTEIN)"/>
    <property type="match status" value="1"/>
</dbReference>
<evidence type="ECO:0000256" key="1">
    <source>
        <dbReference type="ARBA" id="ARBA00001936"/>
    </source>
</evidence>
<evidence type="ECO:0000313" key="7">
    <source>
        <dbReference type="EMBL" id="GMG21805.1"/>
    </source>
</evidence>
<feature type="chain" id="PRO_5040857039" evidence="5">
    <location>
        <begin position="20"/>
        <end position="463"/>
    </location>
</feature>
<dbReference type="AlphaFoldDB" id="A0A9W6YWL4"/>
<organism evidence="7 8">
    <name type="scientific">Ambrosiozyma monospora</name>
    <name type="common">Yeast</name>
    <name type="synonym">Endomycopsis monosporus</name>
    <dbReference type="NCBI Taxonomy" id="43982"/>
    <lineage>
        <taxon>Eukaryota</taxon>
        <taxon>Fungi</taxon>
        <taxon>Dikarya</taxon>
        <taxon>Ascomycota</taxon>
        <taxon>Saccharomycotina</taxon>
        <taxon>Pichiomycetes</taxon>
        <taxon>Pichiales</taxon>
        <taxon>Pichiaceae</taxon>
        <taxon>Ambrosiozyma</taxon>
    </lineage>
</organism>
<dbReference type="Pfam" id="PF01368">
    <property type="entry name" value="DHH"/>
    <property type="match status" value="1"/>
</dbReference>
<comment type="caution">
    <text evidence="7">The sequence shown here is derived from an EMBL/GenBank/DDBJ whole genome shotgun (WGS) entry which is preliminary data.</text>
</comment>
<sequence>MFNRWVSFFLFALFVSFFGQVYLPPSFTSDLKLKLSWNRVAKTEIDSTDPKSFVLNQNQNQHLGHQQQTLNNSMQSPNMPSIQSFLQVSRKLFANSLSSLSKITLVSGNQSCDLDSVVSAISYSFLHHLALQSNANTTVTSALDKTHIILPLLNIPQEDLHLRRDIEYVLAQAEIDSSSLLFLTDLAPLIANDKVQVELVLVDHNSVQGDILLTQVVPKPNVHVTGIIDHHEDEGEHLNANPRTIEKCGSCSSLVLKHFEKQVIATDPGLKKARFFSSAILADTSNLTSKVEPKDIEVVKFLQNLAPKFTDEVVADYYKRVHKEKKNIKGFTVIDILRKDYKEYTFGKYRVGISSLVKPVEYINEHYEHDDVVASLKKHQQERLLDMVVLMCSYHLDGVYTRQLSFFGNDKLGYACHTALKDQLQLDHFETKTSNVFNTFKQGNVQASRKQVAPLLKNFIETL</sequence>
<dbReference type="GO" id="GO:0005737">
    <property type="term" value="C:cytoplasm"/>
    <property type="evidence" value="ECO:0007669"/>
    <property type="project" value="InterPro"/>
</dbReference>